<keyword evidence="2" id="KW-1185">Reference proteome</keyword>
<accession>A0AAD6Q0I0</accession>
<proteinExistence type="predicted"/>
<comment type="caution">
    <text evidence="1">The sequence shown here is derived from an EMBL/GenBank/DDBJ whole genome shotgun (WGS) entry which is preliminary data.</text>
</comment>
<name>A0AAD6Q0I0_9ROSI</name>
<evidence type="ECO:0000313" key="1">
    <source>
        <dbReference type="EMBL" id="KAJ6974436.1"/>
    </source>
</evidence>
<dbReference type="PANTHER" id="PTHR46692:SF2">
    <property type="entry name" value="INOSINE_URIDINE-PREFERRING NUCLEOSIDE HYDROLASE DOMAIN-CONTAINING PROTEIN"/>
    <property type="match status" value="1"/>
</dbReference>
<dbReference type="EMBL" id="JAQIZT010000013">
    <property type="protein sequence ID" value="KAJ6974436.1"/>
    <property type="molecule type" value="Genomic_DNA"/>
</dbReference>
<protein>
    <submittedName>
        <fullName evidence="1">Uncharacterized protein</fullName>
    </submittedName>
</protein>
<reference evidence="1" key="1">
    <citation type="journal article" date="2023" name="Mol. Ecol. Resour.">
        <title>Chromosome-level genome assembly of a triploid poplar Populus alba 'Berolinensis'.</title>
        <authorList>
            <person name="Chen S."/>
            <person name="Yu Y."/>
            <person name="Wang X."/>
            <person name="Wang S."/>
            <person name="Zhang T."/>
            <person name="Zhou Y."/>
            <person name="He R."/>
            <person name="Meng N."/>
            <person name="Wang Y."/>
            <person name="Liu W."/>
            <person name="Liu Z."/>
            <person name="Liu J."/>
            <person name="Guo Q."/>
            <person name="Huang H."/>
            <person name="Sederoff R.R."/>
            <person name="Wang G."/>
            <person name="Qu G."/>
            <person name="Chen S."/>
        </authorList>
    </citation>
    <scope>NUCLEOTIDE SEQUENCE</scope>
    <source>
        <strain evidence="1">SC-2020</strain>
    </source>
</reference>
<dbReference type="PANTHER" id="PTHR46692">
    <property type="entry name" value="INOSINE-URIDINE PREFERRING NUCLEOSIDE HYDROLASE FAMILY PROTEIN"/>
    <property type="match status" value="1"/>
</dbReference>
<dbReference type="Proteomes" id="UP001164929">
    <property type="component" value="Chromosome 13"/>
</dbReference>
<sequence>MLTLPSDRGLECSAAISNLCRNRKPYRQSSTMFSDPPTSNDYSSMNCDAPKTITPVKLIIFTGWETSGIVDVIHDIKHIMGDVLFRLVLEMVAFRPSRAKFPCCCRLQVCQSHSSWQQWLPRLQSNTLHGLACELPYSPRRYTAKNLVKFGGARDTDHPGIRQPSALDIWTNLLFA</sequence>
<dbReference type="AlphaFoldDB" id="A0AAD6Q0I0"/>
<gene>
    <name evidence="1" type="ORF">NC653_030516</name>
</gene>
<evidence type="ECO:0000313" key="2">
    <source>
        <dbReference type="Proteomes" id="UP001164929"/>
    </source>
</evidence>
<organism evidence="1 2">
    <name type="scientific">Populus alba x Populus x berolinensis</name>
    <dbReference type="NCBI Taxonomy" id="444605"/>
    <lineage>
        <taxon>Eukaryota</taxon>
        <taxon>Viridiplantae</taxon>
        <taxon>Streptophyta</taxon>
        <taxon>Embryophyta</taxon>
        <taxon>Tracheophyta</taxon>
        <taxon>Spermatophyta</taxon>
        <taxon>Magnoliopsida</taxon>
        <taxon>eudicotyledons</taxon>
        <taxon>Gunneridae</taxon>
        <taxon>Pentapetalae</taxon>
        <taxon>rosids</taxon>
        <taxon>fabids</taxon>
        <taxon>Malpighiales</taxon>
        <taxon>Salicaceae</taxon>
        <taxon>Saliceae</taxon>
        <taxon>Populus</taxon>
    </lineage>
</organism>